<keyword evidence="2" id="KW-1185">Reference proteome</keyword>
<name>A0A151NI46_ALLMI</name>
<organism evidence="1 2">
    <name type="scientific">Alligator mississippiensis</name>
    <name type="common">American alligator</name>
    <dbReference type="NCBI Taxonomy" id="8496"/>
    <lineage>
        <taxon>Eukaryota</taxon>
        <taxon>Metazoa</taxon>
        <taxon>Chordata</taxon>
        <taxon>Craniata</taxon>
        <taxon>Vertebrata</taxon>
        <taxon>Euteleostomi</taxon>
        <taxon>Archelosauria</taxon>
        <taxon>Archosauria</taxon>
        <taxon>Crocodylia</taxon>
        <taxon>Alligatoridae</taxon>
        <taxon>Alligatorinae</taxon>
        <taxon>Alligator</taxon>
    </lineage>
</organism>
<gene>
    <name evidence="1" type="ORF">Y1Q_0024214</name>
</gene>
<reference evidence="1 2" key="1">
    <citation type="journal article" date="2012" name="Genome Biol.">
        <title>Sequencing three crocodilian genomes to illuminate the evolution of archosaurs and amniotes.</title>
        <authorList>
            <person name="St John J.A."/>
            <person name="Braun E.L."/>
            <person name="Isberg S.R."/>
            <person name="Miles L.G."/>
            <person name="Chong A.Y."/>
            <person name="Gongora J."/>
            <person name="Dalzell P."/>
            <person name="Moran C."/>
            <person name="Bed'hom B."/>
            <person name="Abzhanov A."/>
            <person name="Burgess S.C."/>
            <person name="Cooksey A.M."/>
            <person name="Castoe T.A."/>
            <person name="Crawford N.G."/>
            <person name="Densmore L.D."/>
            <person name="Drew J.C."/>
            <person name="Edwards S.V."/>
            <person name="Faircloth B.C."/>
            <person name="Fujita M.K."/>
            <person name="Greenwold M.J."/>
            <person name="Hoffmann F.G."/>
            <person name="Howard J.M."/>
            <person name="Iguchi T."/>
            <person name="Janes D.E."/>
            <person name="Khan S.Y."/>
            <person name="Kohno S."/>
            <person name="de Koning A.J."/>
            <person name="Lance S.L."/>
            <person name="McCarthy F.M."/>
            <person name="McCormack J.E."/>
            <person name="Merchant M.E."/>
            <person name="Peterson D.G."/>
            <person name="Pollock D.D."/>
            <person name="Pourmand N."/>
            <person name="Raney B.J."/>
            <person name="Roessler K.A."/>
            <person name="Sanford J.R."/>
            <person name="Sawyer R.H."/>
            <person name="Schmidt C.J."/>
            <person name="Triplett E.W."/>
            <person name="Tuberville T.D."/>
            <person name="Venegas-Anaya M."/>
            <person name="Howard J.T."/>
            <person name="Jarvis E.D."/>
            <person name="Guillette L.J.Jr."/>
            <person name="Glenn T.C."/>
            <person name="Green R.E."/>
            <person name="Ray D.A."/>
        </authorList>
    </citation>
    <scope>NUCLEOTIDE SEQUENCE [LARGE SCALE GENOMIC DNA]</scope>
    <source>
        <strain evidence="1">KSC_2009_1</strain>
    </source>
</reference>
<dbReference type="AlphaFoldDB" id="A0A151NI46"/>
<proteinExistence type="predicted"/>
<sequence length="93" mass="10641">MELSHLSHLRAFKFLPSWRHHHSVHWLSGNGACQSQCLKLWARSNLRGPANSQATILGHCRKFYHKTKERKLRKGNISKASSCCCFLSLPSKV</sequence>
<dbReference type="EMBL" id="AKHW03002956">
    <property type="protein sequence ID" value="KYO36481.1"/>
    <property type="molecule type" value="Genomic_DNA"/>
</dbReference>
<evidence type="ECO:0000313" key="2">
    <source>
        <dbReference type="Proteomes" id="UP000050525"/>
    </source>
</evidence>
<dbReference type="Proteomes" id="UP000050525">
    <property type="component" value="Unassembled WGS sequence"/>
</dbReference>
<protein>
    <submittedName>
        <fullName evidence="1">Uncharacterized protein</fullName>
    </submittedName>
</protein>
<accession>A0A151NI46</accession>
<evidence type="ECO:0000313" key="1">
    <source>
        <dbReference type="EMBL" id="KYO36481.1"/>
    </source>
</evidence>
<comment type="caution">
    <text evidence="1">The sequence shown here is derived from an EMBL/GenBank/DDBJ whole genome shotgun (WGS) entry which is preliminary data.</text>
</comment>